<keyword evidence="3 10" id="KW-1134">Transmembrane beta strand</keyword>
<evidence type="ECO:0000256" key="2">
    <source>
        <dbReference type="ARBA" id="ARBA00022448"/>
    </source>
</evidence>
<organism evidence="14 15">
    <name type="scientific">Hufsiella arboris</name>
    <dbReference type="NCBI Taxonomy" id="2695275"/>
    <lineage>
        <taxon>Bacteria</taxon>
        <taxon>Pseudomonadati</taxon>
        <taxon>Bacteroidota</taxon>
        <taxon>Sphingobacteriia</taxon>
        <taxon>Sphingobacteriales</taxon>
        <taxon>Sphingobacteriaceae</taxon>
        <taxon>Hufsiella</taxon>
    </lineage>
</organism>
<feature type="domain" description="TonB-dependent receptor-like beta-barrel" evidence="12">
    <location>
        <begin position="417"/>
        <end position="936"/>
    </location>
</feature>
<name>A0A7K1Y7W0_9SPHI</name>
<dbReference type="InterPro" id="IPR008969">
    <property type="entry name" value="CarboxyPept-like_regulatory"/>
</dbReference>
<keyword evidence="9 10" id="KW-0998">Cell outer membrane</keyword>
<evidence type="ECO:0000313" key="14">
    <source>
        <dbReference type="EMBL" id="MXV50148.1"/>
    </source>
</evidence>
<dbReference type="PANTHER" id="PTHR30069">
    <property type="entry name" value="TONB-DEPENDENT OUTER MEMBRANE RECEPTOR"/>
    <property type="match status" value="1"/>
</dbReference>
<dbReference type="Pfam" id="PF13715">
    <property type="entry name" value="CarbopepD_reg_2"/>
    <property type="match status" value="1"/>
</dbReference>
<accession>A0A7K1Y7W0</accession>
<keyword evidence="7 10" id="KW-0472">Membrane</keyword>
<dbReference type="Gene3D" id="2.170.130.10">
    <property type="entry name" value="TonB-dependent receptor, plug domain"/>
    <property type="match status" value="1"/>
</dbReference>
<dbReference type="RefSeq" id="WP_160843331.1">
    <property type="nucleotide sequence ID" value="NZ_WVHT01000002.1"/>
</dbReference>
<evidence type="ECO:0000256" key="4">
    <source>
        <dbReference type="ARBA" id="ARBA00022692"/>
    </source>
</evidence>
<evidence type="ECO:0000256" key="6">
    <source>
        <dbReference type="ARBA" id="ARBA00023077"/>
    </source>
</evidence>
<keyword evidence="8" id="KW-0675">Receptor</keyword>
<dbReference type="NCBIfam" id="TIGR04056">
    <property type="entry name" value="OMP_RagA_SusC"/>
    <property type="match status" value="1"/>
</dbReference>
<dbReference type="InterPro" id="IPR037066">
    <property type="entry name" value="Plug_dom_sf"/>
</dbReference>
<proteinExistence type="inferred from homology"/>
<sequence length="1035" mass="113440">MRGRITQVFFMACMLLIFPVLLYAQDIQVTGKVTAKSDGAPLPGVSVTVKGTTRGTSTDASGNFRITAPTGAVLMFRQVGMTDQSVTVSNSTPLSVILTDNVKNLDEVVVVGYGTQKKSDVTGAISSVKTKDFQDQQVLNVTDVLKGRVSGVTAVQTSGAPGSAATIRVRGITSINNSDPLYVIDGITVLNGGIENINPNDIQSIEVLKDASAAIYGSRASAGVVLVTTKKGRSGDPQLTYNGYIGTQNPVKHFDLANATEYATLRNLAVTNDGGNAPFANPSQYGEGTDWQDQIFEKNAMIQNHGLAVSGGSDKSTYYTSFGYTNQQGIIFPSVSNYKRYNFAANTNFKVKKWINIGENFQYAYSKNQGGVNTNSEFGGPLSSALNLDPITPVVITGTVPSTGYTNPYIVRDPQGRPYGISQYVGQEMTNPVAWLQTVQGNYSWSHNILGNAFVEIMPVKGLTLKTQANGKQAFYGGQSFSPLYYLNSQSNNTSNVNENRSANRNFTWNWDNTALYEQKIDKHSYSVLVGFTAQEQQGVTLSGQYNNLPNMTYEQASFNYALANANRIATSGEDQPYHTASYFSRLNYSYDGKYLFTGIFRRDGSSRFGSNNVWGNFPGAELGWVISQENFMKSINFINFLKLRGSYGVIGNEQSLTPFQYIPIVAGGRNYVFGNDQITIGNSITSPANPNLKWEEVHTSNVGFDAVLLSNFNLTVDLYRKLTKGMLQGVPLPSYNGWDALYFDNVGNLENKGVEVSLGYNKTFGQVRFSGSGNISYNKNEVTYLGSTAYYDTGSFQNSSYSIFRTQVGQPVSSFYGFHELGTFKSQAEIDSYVGANGQKIQPNARPGDLKWEDTNGDGSIGQDDRQFLGSQLPKWNYGINLHAEYKGFDATIFGQGAWDNLLYQGYRRLDIAAANYPAEALNSWTTQNASSNYPRLTASDPNHNFSNPSNFNLQSGAYFRIKTAQIGYTLPKNLLNKIDVNRIRVYISSNNLATITKYNGFDPEIGGDNNARGIDRGIYPQARSFLFGLDLTL</sequence>
<dbReference type="Proteomes" id="UP000466586">
    <property type="component" value="Unassembled WGS sequence"/>
</dbReference>
<dbReference type="PANTHER" id="PTHR30069:SF29">
    <property type="entry name" value="HEMOGLOBIN AND HEMOGLOBIN-HAPTOGLOBIN-BINDING PROTEIN 1-RELATED"/>
    <property type="match status" value="1"/>
</dbReference>
<dbReference type="Gene3D" id="2.60.40.1120">
    <property type="entry name" value="Carboxypeptidase-like, regulatory domain"/>
    <property type="match status" value="1"/>
</dbReference>
<dbReference type="SUPFAM" id="SSF49464">
    <property type="entry name" value="Carboxypeptidase regulatory domain-like"/>
    <property type="match status" value="1"/>
</dbReference>
<evidence type="ECO:0000256" key="10">
    <source>
        <dbReference type="PROSITE-ProRule" id="PRU01360"/>
    </source>
</evidence>
<keyword evidence="15" id="KW-1185">Reference proteome</keyword>
<evidence type="ECO:0000256" key="5">
    <source>
        <dbReference type="ARBA" id="ARBA00022729"/>
    </source>
</evidence>
<keyword evidence="2 10" id="KW-0813">Transport</keyword>
<dbReference type="GO" id="GO:0044718">
    <property type="term" value="P:siderophore transmembrane transport"/>
    <property type="evidence" value="ECO:0007669"/>
    <property type="project" value="TreeGrafter"/>
</dbReference>
<evidence type="ECO:0000256" key="1">
    <source>
        <dbReference type="ARBA" id="ARBA00004571"/>
    </source>
</evidence>
<dbReference type="NCBIfam" id="TIGR04057">
    <property type="entry name" value="SusC_RagA_signa"/>
    <property type="match status" value="1"/>
</dbReference>
<dbReference type="InterPro" id="IPR012910">
    <property type="entry name" value="Plug_dom"/>
</dbReference>
<dbReference type="Gene3D" id="2.40.170.20">
    <property type="entry name" value="TonB-dependent receptor, beta-barrel domain"/>
    <property type="match status" value="1"/>
</dbReference>
<dbReference type="SUPFAM" id="SSF56935">
    <property type="entry name" value="Porins"/>
    <property type="match status" value="1"/>
</dbReference>
<dbReference type="InterPro" id="IPR023997">
    <property type="entry name" value="TonB-dep_OMP_SusC/RagA_CS"/>
</dbReference>
<comment type="caution">
    <text evidence="14">The sequence shown here is derived from an EMBL/GenBank/DDBJ whole genome shotgun (WGS) entry which is preliminary data.</text>
</comment>
<dbReference type="InterPro" id="IPR039426">
    <property type="entry name" value="TonB-dep_rcpt-like"/>
</dbReference>
<dbReference type="InterPro" id="IPR000531">
    <property type="entry name" value="Beta-barrel_TonB"/>
</dbReference>
<evidence type="ECO:0000259" key="12">
    <source>
        <dbReference type="Pfam" id="PF00593"/>
    </source>
</evidence>
<dbReference type="AlphaFoldDB" id="A0A7K1Y7W0"/>
<evidence type="ECO:0000259" key="13">
    <source>
        <dbReference type="Pfam" id="PF07715"/>
    </source>
</evidence>
<protein>
    <submittedName>
        <fullName evidence="14">SusC/RagA family TonB-linked outer membrane protein</fullName>
    </submittedName>
</protein>
<evidence type="ECO:0000256" key="8">
    <source>
        <dbReference type="ARBA" id="ARBA00023170"/>
    </source>
</evidence>
<dbReference type="PROSITE" id="PS52016">
    <property type="entry name" value="TONB_DEPENDENT_REC_3"/>
    <property type="match status" value="1"/>
</dbReference>
<evidence type="ECO:0000256" key="11">
    <source>
        <dbReference type="RuleBase" id="RU003357"/>
    </source>
</evidence>
<dbReference type="GO" id="GO:0009279">
    <property type="term" value="C:cell outer membrane"/>
    <property type="evidence" value="ECO:0007669"/>
    <property type="project" value="UniProtKB-SubCell"/>
</dbReference>
<dbReference type="EMBL" id="WVHT01000002">
    <property type="protein sequence ID" value="MXV50148.1"/>
    <property type="molecule type" value="Genomic_DNA"/>
</dbReference>
<evidence type="ECO:0000256" key="9">
    <source>
        <dbReference type="ARBA" id="ARBA00023237"/>
    </source>
</evidence>
<dbReference type="Pfam" id="PF00593">
    <property type="entry name" value="TonB_dep_Rec_b-barrel"/>
    <property type="match status" value="1"/>
</dbReference>
<keyword evidence="6 11" id="KW-0798">TonB box</keyword>
<gene>
    <name evidence="14" type="ORF">GS399_04135</name>
</gene>
<evidence type="ECO:0000256" key="3">
    <source>
        <dbReference type="ARBA" id="ARBA00022452"/>
    </source>
</evidence>
<reference evidence="14 15" key="1">
    <citation type="submission" date="2019-11" db="EMBL/GenBank/DDBJ databases">
        <title>Pedobacter sp. HMF7647 Genome sequencing and assembly.</title>
        <authorList>
            <person name="Kang H."/>
            <person name="Kim H."/>
            <person name="Joh K."/>
        </authorList>
    </citation>
    <scope>NUCLEOTIDE SEQUENCE [LARGE SCALE GENOMIC DNA]</scope>
    <source>
        <strain evidence="14 15">HMF7647</strain>
    </source>
</reference>
<dbReference type="GO" id="GO:0015344">
    <property type="term" value="F:siderophore uptake transmembrane transporter activity"/>
    <property type="evidence" value="ECO:0007669"/>
    <property type="project" value="TreeGrafter"/>
</dbReference>
<keyword evidence="5" id="KW-0732">Signal</keyword>
<dbReference type="InterPro" id="IPR023996">
    <property type="entry name" value="TonB-dep_OMP_SusC/RagA"/>
</dbReference>
<evidence type="ECO:0000313" key="15">
    <source>
        <dbReference type="Proteomes" id="UP000466586"/>
    </source>
</evidence>
<evidence type="ECO:0000256" key="7">
    <source>
        <dbReference type="ARBA" id="ARBA00023136"/>
    </source>
</evidence>
<dbReference type="InterPro" id="IPR036942">
    <property type="entry name" value="Beta-barrel_TonB_sf"/>
</dbReference>
<keyword evidence="4 10" id="KW-0812">Transmembrane</keyword>
<feature type="domain" description="TonB-dependent receptor plug" evidence="13">
    <location>
        <begin position="118"/>
        <end position="224"/>
    </location>
</feature>
<comment type="subcellular location">
    <subcellularLocation>
        <location evidence="1 10">Cell outer membrane</location>
        <topology evidence="1 10">Multi-pass membrane protein</topology>
    </subcellularLocation>
</comment>
<comment type="similarity">
    <text evidence="10 11">Belongs to the TonB-dependent receptor family.</text>
</comment>
<dbReference type="Pfam" id="PF07715">
    <property type="entry name" value="Plug"/>
    <property type="match status" value="1"/>
</dbReference>